<gene>
    <name evidence="1" type="ORF">IR213_07140</name>
</gene>
<reference evidence="1" key="1">
    <citation type="submission" date="2020-11" db="EMBL/GenBank/DDBJ databases">
        <title>Genome of Flavobacterium soyangense.</title>
        <authorList>
            <person name="Liu Q."/>
            <person name="Xin Y.-H."/>
        </authorList>
    </citation>
    <scope>NUCLEOTIDE SEQUENCE</scope>
    <source>
        <strain evidence="1">CGMCC 1.13493</strain>
    </source>
</reference>
<proteinExistence type="predicted"/>
<sequence>MEKFTLESQFQITGIGSASGLVYKENSLFIISDNGSFLYQFDIPYNKLTRIPLVKNAQENIPKKDKYDFESIALKGNKLHIFGSGSTAKREKEITYNLETAATEEKDLSKLYKKIKQTATLSDEDLNIEGAIFFNEKWHLFQRGNGANSKNGIAILNDNFDEKGTIEFILIELPKIKHIETSFTDAILVENKIYFLATAEDTTSTYADGEILGSIIGRIDTQTMKIDFTQKITDINKFEGLTLYNKTQDKMEFFLCEDKDSEVLETTIFKLTLDIKHN</sequence>
<comment type="caution">
    <text evidence="1">The sequence shown here is derived from an EMBL/GenBank/DDBJ whole genome shotgun (WGS) entry which is preliminary data.</text>
</comment>
<evidence type="ECO:0000313" key="2">
    <source>
        <dbReference type="Proteomes" id="UP000646211"/>
    </source>
</evidence>
<dbReference type="Proteomes" id="UP000646211">
    <property type="component" value="Unassembled WGS sequence"/>
</dbReference>
<keyword evidence="2" id="KW-1185">Reference proteome</keyword>
<dbReference type="EMBL" id="JADHEC010000012">
    <property type="protein sequence ID" value="MBF2708362.1"/>
    <property type="molecule type" value="Genomic_DNA"/>
</dbReference>
<evidence type="ECO:0000313" key="1">
    <source>
        <dbReference type="EMBL" id="MBF2708362.1"/>
    </source>
</evidence>
<dbReference type="RefSeq" id="WP_194311620.1">
    <property type="nucleotide sequence ID" value="NZ_JADHEC010000012.1"/>
</dbReference>
<protein>
    <submittedName>
        <fullName evidence="1">Uncharacterized protein</fullName>
    </submittedName>
</protein>
<accession>A0A930XVQ4</accession>
<dbReference type="AlphaFoldDB" id="A0A930XVQ4"/>
<organism evidence="1 2">
    <name type="scientific">Flavobacterium soyangense</name>
    <dbReference type="NCBI Taxonomy" id="2023265"/>
    <lineage>
        <taxon>Bacteria</taxon>
        <taxon>Pseudomonadati</taxon>
        <taxon>Bacteroidota</taxon>
        <taxon>Flavobacteriia</taxon>
        <taxon>Flavobacteriales</taxon>
        <taxon>Flavobacteriaceae</taxon>
        <taxon>Flavobacterium</taxon>
    </lineage>
</organism>
<name>A0A930XVQ4_9FLAO</name>
<dbReference type="Pfam" id="PF22000">
    <property type="entry name" value="DUF6929"/>
    <property type="match status" value="1"/>
</dbReference>
<dbReference type="InterPro" id="IPR053851">
    <property type="entry name" value="DUF6929"/>
</dbReference>